<gene>
    <name evidence="2" type="ORF">D9R14_22765</name>
</gene>
<dbReference type="Gene3D" id="3.40.190.150">
    <property type="entry name" value="Bordetella uptake gene, domain 1"/>
    <property type="match status" value="1"/>
</dbReference>
<dbReference type="InterPro" id="IPR042100">
    <property type="entry name" value="Bug_dom1"/>
</dbReference>
<dbReference type="InterPro" id="IPR005064">
    <property type="entry name" value="BUG"/>
</dbReference>
<keyword evidence="3" id="KW-1185">Reference proteome</keyword>
<proteinExistence type="inferred from homology"/>
<comment type="similarity">
    <text evidence="1">Belongs to the UPF0065 (bug) family.</text>
</comment>
<evidence type="ECO:0000313" key="2">
    <source>
        <dbReference type="EMBL" id="RLP68275.1"/>
    </source>
</evidence>
<reference evidence="2 3" key="1">
    <citation type="submission" date="2018-10" db="EMBL/GenBank/DDBJ databases">
        <title>Xanthobacter tagetidis genome sequencing and assembly.</title>
        <authorList>
            <person name="Maclea K.S."/>
            <person name="Goen A.E."/>
            <person name="Fatima S.A."/>
        </authorList>
    </citation>
    <scope>NUCLEOTIDE SEQUENCE [LARGE SCALE GENOMIC DNA]</scope>
    <source>
        <strain evidence="2 3">ATCC 700314</strain>
    </source>
</reference>
<dbReference type="AlphaFoldDB" id="A0A3L6ZKU4"/>
<name>A0A3L6ZKU4_9HYPH</name>
<sequence length="168" mass="17316">ADYPDKPIRLIVPYPPGGTTDLLARAIAPRLGERLKQTVIIDNRAGAGGVIGAQMVARAAPDGYTLVFASIATHGILPVLQKPAPYDAVKDFAPITLVASTPNVLVANVQTSIKSVADLLAQAKAKPGSINFGSTSLGGSPHMSGELLKTLAGIDIVHVPYKGGAPMM</sequence>
<organism evidence="2 3">
    <name type="scientific">Xanthobacter tagetidis</name>
    <dbReference type="NCBI Taxonomy" id="60216"/>
    <lineage>
        <taxon>Bacteria</taxon>
        <taxon>Pseudomonadati</taxon>
        <taxon>Pseudomonadota</taxon>
        <taxon>Alphaproteobacteria</taxon>
        <taxon>Hyphomicrobiales</taxon>
        <taxon>Xanthobacteraceae</taxon>
        <taxon>Xanthobacter</taxon>
    </lineage>
</organism>
<feature type="non-terminal residue" evidence="2">
    <location>
        <position position="168"/>
    </location>
</feature>
<dbReference type="EMBL" id="RCTF01000084">
    <property type="protein sequence ID" value="RLP68275.1"/>
    <property type="molecule type" value="Genomic_DNA"/>
</dbReference>
<dbReference type="Proteomes" id="UP000269692">
    <property type="component" value="Unassembled WGS sequence"/>
</dbReference>
<dbReference type="RefSeq" id="WP_281042042.1">
    <property type="nucleotide sequence ID" value="NZ_RCTF01000084.1"/>
</dbReference>
<protein>
    <submittedName>
        <fullName evidence="2">Tripartite tricarboxylate transporter substrate binding protein</fullName>
    </submittedName>
</protein>
<evidence type="ECO:0000256" key="1">
    <source>
        <dbReference type="ARBA" id="ARBA00006987"/>
    </source>
</evidence>
<accession>A0A3L6ZKU4</accession>
<dbReference type="PANTHER" id="PTHR42928:SF5">
    <property type="entry name" value="BLR1237 PROTEIN"/>
    <property type="match status" value="1"/>
</dbReference>
<dbReference type="Pfam" id="PF03401">
    <property type="entry name" value="TctC"/>
    <property type="match status" value="1"/>
</dbReference>
<dbReference type="PANTHER" id="PTHR42928">
    <property type="entry name" value="TRICARBOXYLATE-BINDING PROTEIN"/>
    <property type="match status" value="1"/>
</dbReference>
<comment type="caution">
    <text evidence="2">The sequence shown here is derived from an EMBL/GenBank/DDBJ whole genome shotgun (WGS) entry which is preliminary data.</text>
</comment>
<evidence type="ECO:0000313" key="3">
    <source>
        <dbReference type="Proteomes" id="UP000269692"/>
    </source>
</evidence>
<feature type="non-terminal residue" evidence="2">
    <location>
        <position position="1"/>
    </location>
</feature>